<dbReference type="AlphaFoldDB" id="A0AAW1HUN5"/>
<organism evidence="2 3">
    <name type="scientific">Popillia japonica</name>
    <name type="common">Japanese beetle</name>
    <dbReference type="NCBI Taxonomy" id="7064"/>
    <lineage>
        <taxon>Eukaryota</taxon>
        <taxon>Metazoa</taxon>
        <taxon>Ecdysozoa</taxon>
        <taxon>Arthropoda</taxon>
        <taxon>Hexapoda</taxon>
        <taxon>Insecta</taxon>
        <taxon>Pterygota</taxon>
        <taxon>Neoptera</taxon>
        <taxon>Endopterygota</taxon>
        <taxon>Coleoptera</taxon>
        <taxon>Polyphaga</taxon>
        <taxon>Scarabaeiformia</taxon>
        <taxon>Scarabaeidae</taxon>
        <taxon>Rutelinae</taxon>
        <taxon>Popillia</taxon>
    </lineage>
</organism>
<gene>
    <name evidence="2" type="ORF">QE152_g39213</name>
</gene>
<sequence>MLSNIFGESSTKTQRTVSDTIATKLSRNPSGLQMYQVIMAVNVIISCVLCWLLNEYTRKVVDCTTVLGQPEEEDDIDFNVLT</sequence>
<keyword evidence="1" id="KW-0812">Transmembrane</keyword>
<name>A0AAW1HUN5_POPJA</name>
<keyword evidence="3" id="KW-1185">Reference proteome</keyword>
<evidence type="ECO:0000256" key="1">
    <source>
        <dbReference type="SAM" id="Phobius"/>
    </source>
</evidence>
<evidence type="ECO:0000313" key="3">
    <source>
        <dbReference type="Proteomes" id="UP001458880"/>
    </source>
</evidence>
<proteinExistence type="predicted"/>
<comment type="caution">
    <text evidence="2">The sequence shown here is derived from an EMBL/GenBank/DDBJ whole genome shotgun (WGS) entry which is preliminary data.</text>
</comment>
<keyword evidence="1" id="KW-1133">Transmembrane helix</keyword>
<dbReference type="Proteomes" id="UP001458880">
    <property type="component" value="Unassembled WGS sequence"/>
</dbReference>
<protein>
    <submittedName>
        <fullName evidence="2">Uncharacterized protein</fullName>
    </submittedName>
</protein>
<feature type="transmembrane region" description="Helical" evidence="1">
    <location>
        <begin position="34"/>
        <end position="53"/>
    </location>
</feature>
<keyword evidence="1" id="KW-0472">Membrane</keyword>
<accession>A0AAW1HUN5</accession>
<reference evidence="2 3" key="1">
    <citation type="journal article" date="2024" name="BMC Genomics">
        <title>De novo assembly and annotation of Popillia japonica's genome with initial clues to its potential as an invasive pest.</title>
        <authorList>
            <person name="Cucini C."/>
            <person name="Boschi S."/>
            <person name="Funari R."/>
            <person name="Cardaioli E."/>
            <person name="Iannotti N."/>
            <person name="Marturano G."/>
            <person name="Paoli F."/>
            <person name="Bruttini M."/>
            <person name="Carapelli A."/>
            <person name="Frati F."/>
            <person name="Nardi F."/>
        </authorList>
    </citation>
    <scope>NUCLEOTIDE SEQUENCE [LARGE SCALE GENOMIC DNA]</scope>
    <source>
        <strain evidence="2">DMR45628</strain>
    </source>
</reference>
<evidence type="ECO:0000313" key="2">
    <source>
        <dbReference type="EMBL" id="KAK9680291.1"/>
    </source>
</evidence>
<dbReference type="EMBL" id="JASPKY010000916">
    <property type="protein sequence ID" value="KAK9680291.1"/>
    <property type="molecule type" value="Genomic_DNA"/>
</dbReference>